<dbReference type="Proteomes" id="UP000018467">
    <property type="component" value="Unassembled WGS sequence"/>
</dbReference>
<dbReference type="Gene3D" id="2.40.10.10">
    <property type="entry name" value="Trypsin-like serine proteases"/>
    <property type="match status" value="2"/>
</dbReference>
<proteinExistence type="predicted"/>
<dbReference type="SUPFAM" id="SSF50494">
    <property type="entry name" value="Trypsin-like serine proteases"/>
    <property type="match status" value="1"/>
</dbReference>
<evidence type="ECO:0000313" key="3">
    <source>
        <dbReference type="Proteomes" id="UP000018467"/>
    </source>
</evidence>
<dbReference type="PANTHER" id="PTHR14389:SF3">
    <property type="entry name" value="PROTEIN FAM111A-LIKE"/>
    <property type="match status" value="1"/>
</dbReference>
<dbReference type="Ensembl" id="ENSAMXT00000032155.1">
    <property type="protein sequence ID" value="ENSAMXP00000028837.1"/>
    <property type="gene ID" value="ENSAMXG00000042553.1"/>
</dbReference>
<dbReference type="AlphaFoldDB" id="A0A3B1IFZ8"/>
<organism evidence="2 3">
    <name type="scientific">Astyanax mexicanus</name>
    <name type="common">Blind cave fish</name>
    <name type="synonym">Astyanax fasciatus mexicanus</name>
    <dbReference type="NCBI Taxonomy" id="7994"/>
    <lineage>
        <taxon>Eukaryota</taxon>
        <taxon>Metazoa</taxon>
        <taxon>Chordata</taxon>
        <taxon>Craniata</taxon>
        <taxon>Vertebrata</taxon>
        <taxon>Euteleostomi</taxon>
        <taxon>Actinopterygii</taxon>
        <taxon>Neopterygii</taxon>
        <taxon>Teleostei</taxon>
        <taxon>Ostariophysi</taxon>
        <taxon>Characiformes</taxon>
        <taxon>Characoidei</taxon>
        <taxon>Acestrorhamphidae</taxon>
        <taxon>Acestrorhamphinae</taxon>
        <taxon>Astyanax</taxon>
    </lineage>
</organism>
<dbReference type="InParanoid" id="A0A3B1IFZ8"/>
<protein>
    <recommendedName>
        <fullName evidence="4">Serine protease</fullName>
    </recommendedName>
</protein>
<dbReference type="GeneTree" id="ENSGT00390000005182"/>
<dbReference type="GO" id="GO:0006260">
    <property type="term" value="P:DNA replication"/>
    <property type="evidence" value="ECO:0007669"/>
    <property type="project" value="TreeGrafter"/>
</dbReference>
<dbReference type="GO" id="GO:0000785">
    <property type="term" value="C:chromatin"/>
    <property type="evidence" value="ECO:0007669"/>
    <property type="project" value="TreeGrafter"/>
</dbReference>
<accession>A0A3B1IFZ8</accession>
<dbReference type="GO" id="GO:0005634">
    <property type="term" value="C:nucleus"/>
    <property type="evidence" value="ECO:0007669"/>
    <property type="project" value="TreeGrafter"/>
</dbReference>
<evidence type="ECO:0000256" key="1">
    <source>
        <dbReference type="SAM" id="MobiDB-lite"/>
    </source>
</evidence>
<reference evidence="2" key="3">
    <citation type="submission" date="2025-08" db="UniProtKB">
        <authorList>
            <consortium name="Ensembl"/>
        </authorList>
    </citation>
    <scope>IDENTIFICATION</scope>
</reference>
<dbReference type="PANTHER" id="PTHR14389">
    <property type="entry name" value="SI:CH1073-475A24.1"/>
    <property type="match status" value="1"/>
</dbReference>
<reference evidence="3" key="2">
    <citation type="journal article" date="2014" name="Nat. Commun.">
        <title>The cavefish genome reveals candidate genes for eye loss.</title>
        <authorList>
            <person name="McGaugh S.E."/>
            <person name="Gross J.B."/>
            <person name="Aken B."/>
            <person name="Blin M."/>
            <person name="Borowsky R."/>
            <person name="Chalopin D."/>
            <person name="Hinaux H."/>
            <person name="Jeffery W.R."/>
            <person name="Keene A."/>
            <person name="Ma L."/>
            <person name="Minx P."/>
            <person name="Murphy D."/>
            <person name="O'Quin K.E."/>
            <person name="Retaux S."/>
            <person name="Rohner N."/>
            <person name="Searle S.M."/>
            <person name="Stahl B.A."/>
            <person name="Tabin C."/>
            <person name="Volff J.N."/>
            <person name="Yoshizawa M."/>
            <person name="Warren W.C."/>
        </authorList>
    </citation>
    <scope>NUCLEOTIDE SEQUENCE [LARGE SCALE GENOMIC DNA]</scope>
    <source>
        <strain evidence="3">female</strain>
    </source>
</reference>
<sequence length="532" mass="60733">VESCIIRLQKSLFHTQKNLKIVKTPWLGCSSDSVKTMEHSHSFWFCKKGSTDKHQIECISSGTVLQALKTHSKFNDLVNNQTFFIERGTSSTGGFIAEHFPCRLLMEGELLYIHTFKMNEQETDVEDAQEDPGSASGELITFTVASKGGKNTRTKQIVRDKKIWKDFNMLCVYAYSDNTIEQALRRDGRFAEIVFHSECKLQHCDEKHELNISENVRALKGHFYKICLPRKKSKNMPDFEEIYEILLSKFPEFPKECLKLRRTTLNKIGNMQGTGFLLFDNFILTNAHVIEESYNIQSKKLTSAATVNFNMGSGKPLDREFPLCSDVFAFLKGRDDAGRHVDFALLKLQDSKEIMKNEDIPKLPRLLKEYTSDQDAGGICIIGHPGSDEKSMDMSCIEPHTETGSASGDSVQVSFSFLPKHMQSGCKIDGFKIETYSTYFLHGSSGSPVFDKDCKLVAMHTGGFYIDEIREHAIGFAIPLQSIIKNIIKQLASRESLDAMFRDRDEEKTIKTERERVIERERETEKERDRER</sequence>
<dbReference type="InterPro" id="IPR009003">
    <property type="entry name" value="Peptidase_S1_PA"/>
</dbReference>
<reference evidence="2" key="4">
    <citation type="submission" date="2025-09" db="UniProtKB">
        <authorList>
            <consortium name="Ensembl"/>
        </authorList>
    </citation>
    <scope>IDENTIFICATION</scope>
</reference>
<keyword evidence="3" id="KW-1185">Reference proteome</keyword>
<name>A0A3B1IFZ8_ASTMX</name>
<evidence type="ECO:0008006" key="4">
    <source>
        <dbReference type="Google" id="ProtNLM"/>
    </source>
</evidence>
<dbReference type="Pfam" id="PF13365">
    <property type="entry name" value="Trypsin_2"/>
    <property type="match status" value="1"/>
</dbReference>
<dbReference type="STRING" id="7994.ENSAMXP00000028837"/>
<dbReference type="Bgee" id="ENSAMXG00000042553">
    <property type="expression patterns" value="Expressed in olfactory epithelium and 4 other cell types or tissues"/>
</dbReference>
<evidence type="ECO:0000313" key="2">
    <source>
        <dbReference type="Ensembl" id="ENSAMXP00000028837.1"/>
    </source>
</evidence>
<reference evidence="3" key="1">
    <citation type="submission" date="2013-03" db="EMBL/GenBank/DDBJ databases">
        <authorList>
            <person name="Jeffery W."/>
            <person name="Warren W."/>
            <person name="Wilson R.K."/>
        </authorList>
    </citation>
    <scope>NUCLEOTIDE SEQUENCE</scope>
    <source>
        <strain evidence="3">female</strain>
    </source>
</reference>
<feature type="region of interest" description="Disordered" evidence="1">
    <location>
        <begin position="502"/>
        <end position="532"/>
    </location>
</feature>
<dbReference type="InterPro" id="IPR043504">
    <property type="entry name" value="Peptidase_S1_PA_chymotrypsin"/>
</dbReference>